<reference evidence="17 18" key="1">
    <citation type="submission" date="2018-07" db="EMBL/GenBank/DDBJ databases">
        <title>High-quality-draft genome sequence of Gaiella occulta.</title>
        <authorList>
            <person name="Severino R."/>
            <person name="Froufe H.J.C."/>
            <person name="Rainey F.A."/>
            <person name="Barroso C."/>
            <person name="Albuquerque L."/>
            <person name="Lobo-Da-Cunha A."/>
            <person name="Da Costa M.S."/>
            <person name="Egas C."/>
        </authorList>
    </citation>
    <scope>NUCLEOTIDE SEQUENCE [LARGE SCALE GENOMIC DNA]</scope>
    <source>
        <strain evidence="17 18">F2-233</strain>
    </source>
</reference>
<protein>
    <recommendedName>
        <fullName evidence="6 15">tRNA (guanine-N(1)-)-methyltransferase</fullName>
        <ecNumber evidence="5 15">2.1.1.228</ecNumber>
    </recommendedName>
    <alternativeName>
        <fullName evidence="12 15">M1G-methyltransferase</fullName>
    </alternativeName>
    <alternativeName>
        <fullName evidence="13 15">tRNA [GM37] methyltransferase</fullName>
    </alternativeName>
</protein>
<evidence type="ECO:0000313" key="17">
    <source>
        <dbReference type="EMBL" id="RDI73789.1"/>
    </source>
</evidence>
<dbReference type="GO" id="GO:0002939">
    <property type="term" value="P:tRNA N1-guanine methylation"/>
    <property type="evidence" value="ECO:0007669"/>
    <property type="project" value="TreeGrafter"/>
</dbReference>
<dbReference type="EC" id="2.1.1.228" evidence="5 15"/>
<feature type="domain" description="tRNA methyltransferase TRMD/TRM10-type" evidence="16">
    <location>
        <begin position="9"/>
        <end position="223"/>
    </location>
</feature>
<evidence type="ECO:0000256" key="14">
    <source>
        <dbReference type="ARBA" id="ARBA00047783"/>
    </source>
</evidence>
<dbReference type="Gene3D" id="3.40.1280.10">
    <property type="match status" value="1"/>
</dbReference>
<dbReference type="InterPro" id="IPR016009">
    <property type="entry name" value="tRNA_MeTrfase_TRMD/TRM10"/>
</dbReference>
<comment type="subcellular location">
    <subcellularLocation>
        <location evidence="2 15">Cytoplasm</location>
    </subcellularLocation>
</comment>
<keyword evidence="10 15" id="KW-0949">S-adenosyl-L-methionine</keyword>
<evidence type="ECO:0000256" key="8">
    <source>
        <dbReference type="ARBA" id="ARBA00022603"/>
    </source>
</evidence>
<dbReference type="Proteomes" id="UP000254134">
    <property type="component" value="Unassembled WGS sequence"/>
</dbReference>
<comment type="caution">
    <text evidence="17">The sequence shown here is derived from an EMBL/GenBank/DDBJ whole genome shotgun (WGS) entry which is preliminary data.</text>
</comment>
<dbReference type="GO" id="GO:0005829">
    <property type="term" value="C:cytosol"/>
    <property type="evidence" value="ECO:0007669"/>
    <property type="project" value="TreeGrafter"/>
</dbReference>
<evidence type="ECO:0000256" key="6">
    <source>
        <dbReference type="ARBA" id="ARBA00014679"/>
    </source>
</evidence>
<dbReference type="PIRSF" id="PIRSF000386">
    <property type="entry name" value="tRNA_mtase"/>
    <property type="match status" value="1"/>
</dbReference>
<accession>A0A7M2YW33</accession>
<evidence type="ECO:0000256" key="5">
    <source>
        <dbReference type="ARBA" id="ARBA00012807"/>
    </source>
</evidence>
<evidence type="ECO:0000313" key="18">
    <source>
        <dbReference type="Proteomes" id="UP000254134"/>
    </source>
</evidence>
<dbReference type="PANTHER" id="PTHR46417:SF1">
    <property type="entry name" value="TRNA (GUANINE-N(1)-)-METHYLTRANSFERASE"/>
    <property type="match status" value="1"/>
</dbReference>
<evidence type="ECO:0000256" key="1">
    <source>
        <dbReference type="ARBA" id="ARBA00002634"/>
    </source>
</evidence>
<dbReference type="InterPro" id="IPR023148">
    <property type="entry name" value="tRNA_m1G_MeTrfase_C_sf"/>
</dbReference>
<comment type="similarity">
    <text evidence="3 15">Belongs to the RNA methyltransferase TrmD family.</text>
</comment>
<evidence type="ECO:0000256" key="3">
    <source>
        <dbReference type="ARBA" id="ARBA00007630"/>
    </source>
</evidence>
<evidence type="ECO:0000256" key="2">
    <source>
        <dbReference type="ARBA" id="ARBA00004496"/>
    </source>
</evidence>
<evidence type="ECO:0000256" key="11">
    <source>
        <dbReference type="ARBA" id="ARBA00022694"/>
    </source>
</evidence>
<dbReference type="InterPro" id="IPR029026">
    <property type="entry name" value="tRNA_m1G_MTases_N"/>
</dbReference>
<proteinExistence type="inferred from homology"/>
<keyword evidence="7 15" id="KW-0963">Cytoplasm</keyword>
<comment type="function">
    <text evidence="1 15">Specifically methylates guanosine-37 in various tRNAs.</text>
</comment>
<keyword evidence="18" id="KW-1185">Reference proteome</keyword>
<comment type="caution">
    <text evidence="15">Lacks conserved residue(s) required for the propagation of feature annotation.</text>
</comment>
<dbReference type="Pfam" id="PF01746">
    <property type="entry name" value="tRNA_m1G_MT"/>
    <property type="match status" value="1"/>
</dbReference>
<sequence length="225" mass="24196">MTATLPRVRLDVFTQIPHAFGWLTEQKPLATVLGGELELRLFNYRGTTPLRAGQVDDSPYGGGSGMVLRVDVVAAALEAAYGDERPARVIALTPQGRQLDQALVEELAAEPAIAVLSSRFEGFDARIVDHLCSDAVSIGPYVLSGGELPAMVLVDAVARRLPGALAEGSGESESFSADLDGGIEYPHYTRPPVFRGWEVPDVLLSGNHAAVDAWRREQSRFRSAV</sequence>
<dbReference type="GO" id="GO:0052906">
    <property type="term" value="F:tRNA (guanine(37)-N1)-methyltransferase activity"/>
    <property type="evidence" value="ECO:0007669"/>
    <property type="project" value="UniProtKB-UniRule"/>
</dbReference>
<evidence type="ECO:0000256" key="4">
    <source>
        <dbReference type="ARBA" id="ARBA00011738"/>
    </source>
</evidence>
<reference evidence="18" key="2">
    <citation type="journal article" date="2019" name="MicrobiologyOpen">
        <title>High-quality draft genome sequence of Gaiella occulta isolated from a 150 meter deep mineral water borehole and comparison with the genome sequences of other deep-branching lineages of the phylum Actinobacteria.</title>
        <authorList>
            <person name="Severino R."/>
            <person name="Froufe H.J.C."/>
            <person name="Barroso C."/>
            <person name="Albuquerque L."/>
            <person name="Lobo-da-Cunha A."/>
            <person name="da Costa M.S."/>
            <person name="Egas C."/>
        </authorList>
    </citation>
    <scope>NUCLEOTIDE SEQUENCE [LARGE SCALE GENOMIC DNA]</scope>
    <source>
        <strain evidence="18">F2-233</strain>
    </source>
</reference>
<evidence type="ECO:0000259" key="16">
    <source>
        <dbReference type="Pfam" id="PF01746"/>
    </source>
</evidence>
<evidence type="ECO:0000256" key="7">
    <source>
        <dbReference type="ARBA" id="ARBA00022490"/>
    </source>
</evidence>
<dbReference type="AlphaFoldDB" id="A0A7M2YW33"/>
<keyword evidence="11 15" id="KW-0819">tRNA processing</keyword>
<dbReference type="HAMAP" id="MF_00605">
    <property type="entry name" value="TrmD"/>
    <property type="match status" value="1"/>
</dbReference>
<dbReference type="EMBL" id="QQZY01000006">
    <property type="protein sequence ID" value="RDI73789.1"/>
    <property type="molecule type" value="Genomic_DNA"/>
</dbReference>
<evidence type="ECO:0000256" key="13">
    <source>
        <dbReference type="ARBA" id="ARBA00033392"/>
    </source>
</evidence>
<dbReference type="InterPro" id="IPR029028">
    <property type="entry name" value="Alpha/beta_knot_MTases"/>
</dbReference>
<dbReference type="SUPFAM" id="SSF75217">
    <property type="entry name" value="alpha/beta knot"/>
    <property type="match status" value="1"/>
</dbReference>
<dbReference type="PANTHER" id="PTHR46417">
    <property type="entry name" value="TRNA (GUANINE-N(1)-)-METHYLTRANSFERASE"/>
    <property type="match status" value="1"/>
</dbReference>
<comment type="subunit">
    <text evidence="4 15">Homodimer.</text>
</comment>
<evidence type="ECO:0000256" key="10">
    <source>
        <dbReference type="ARBA" id="ARBA00022691"/>
    </source>
</evidence>
<dbReference type="InterPro" id="IPR002649">
    <property type="entry name" value="tRNA_m1G_MeTrfase_TrmD"/>
</dbReference>
<keyword evidence="8 15" id="KW-0489">Methyltransferase</keyword>
<name>A0A7M2YW33_9ACTN</name>
<keyword evidence="9 15" id="KW-0808">Transferase</keyword>
<evidence type="ECO:0000256" key="9">
    <source>
        <dbReference type="ARBA" id="ARBA00022679"/>
    </source>
</evidence>
<gene>
    <name evidence="15" type="primary">trmD</name>
    <name evidence="17" type="ORF">Gocc_2353</name>
</gene>
<evidence type="ECO:0000256" key="15">
    <source>
        <dbReference type="HAMAP-Rule" id="MF_00605"/>
    </source>
</evidence>
<organism evidence="17 18">
    <name type="scientific">Gaiella occulta</name>
    <dbReference type="NCBI Taxonomy" id="1002870"/>
    <lineage>
        <taxon>Bacteria</taxon>
        <taxon>Bacillati</taxon>
        <taxon>Actinomycetota</taxon>
        <taxon>Thermoleophilia</taxon>
        <taxon>Gaiellales</taxon>
        <taxon>Gaiellaceae</taxon>
        <taxon>Gaiella</taxon>
    </lineage>
</organism>
<comment type="catalytic activity">
    <reaction evidence="14 15">
        <text>guanosine(37) in tRNA + S-adenosyl-L-methionine = N(1)-methylguanosine(37) in tRNA + S-adenosyl-L-homocysteine + H(+)</text>
        <dbReference type="Rhea" id="RHEA:36899"/>
        <dbReference type="Rhea" id="RHEA-COMP:10145"/>
        <dbReference type="Rhea" id="RHEA-COMP:10147"/>
        <dbReference type="ChEBI" id="CHEBI:15378"/>
        <dbReference type="ChEBI" id="CHEBI:57856"/>
        <dbReference type="ChEBI" id="CHEBI:59789"/>
        <dbReference type="ChEBI" id="CHEBI:73542"/>
        <dbReference type="ChEBI" id="CHEBI:74269"/>
        <dbReference type="EC" id="2.1.1.228"/>
    </reaction>
</comment>
<dbReference type="Gene3D" id="1.10.1270.20">
    <property type="entry name" value="tRNA(m1g37)methyltransferase, domain 2"/>
    <property type="match status" value="1"/>
</dbReference>
<evidence type="ECO:0000256" key="12">
    <source>
        <dbReference type="ARBA" id="ARBA00029736"/>
    </source>
</evidence>